<evidence type="ECO:0000256" key="2">
    <source>
        <dbReference type="ARBA" id="ARBA00022475"/>
    </source>
</evidence>
<feature type="transmembrane region" description="Helical" evidence="6">
    <location>
        <begin position="205"/>
        <end position="230"/>
    </location>
</feature>
<evidence type="ECO:0000256" key="3">
    <source>
        <dbReference type="ARBA" id="ARBA00022692"/>
    </source>
</evidence>
<feature type="transmembrane region" description="Helical" evidence="6">
    <location>
        <begin position="136"/>
        <end position="160"/>
    </location>
</feature>
<keyword evidence="5 6" id="KW-0472">Membrane</keyword>
<dbReference type="Pfam" id="PF03631">
    <property type="entry name" value="Virul_fac_BrkB"/>
    <property type="match status" value="1"/>
</dbReference>
<organism evidence="7">
    <name type="scientific">uncultured Quadrisphaera sp</name>
    <dbReference type="NCBI Taxonomy" id="904978"/>
    <lineage>
        <taxon>Bacteria</taxon>
        <taxon>Bacillati</taxon>
        <taxon>Actinomycetota</taxon>
        <taxon>Actinomycetes</taxon>
        <taxon>Kineosporiales</taxon>
        <taxon>Kineosporiaceae</taxon>
        <taxon>Quadrisphaera</taxon>
        <taxon>environmental samples</taxon>
    </lineage>
</organism>
<feature type="transmembrane region" description="Helical" evidence="6">
    <location>
        <begin position="236"/>
        <end position="256"/>
    </location>
</feature>
<name>A0A6J4PBW5_9ACTN</name>
<feature type="transmembrane region" description="Helical" evidence="6">
    <location>
        <begin position="172"/>
        <end position="193"/>
    </location>
</feature>
<evidence type="ECO:0000256" key="1">
    <source>
        <dbReference type="ARBA" id="ARBA00004651"/>
    </source>
</evidence>
<dbReference type="AlphaFoldDB" id="A0A6J4PBW5"/>
<sequence>PAPASAPWRPVLRATPAAVREHLRHRDLALTAGGLTFYAVLAAVPAVLVSGKLASLALGADTVRAFGAATDAALPDALGAGPVARGLIDAAASVGWIGFVAAVFPASLYGEGLRRAYSVLGPGAHRERFLGWRGRIGTLPVLGVAPALLVAVLAITPLLAELMSGGIGSTALGVYVALNVDWIVVSIPLAWTFRIVAPDHLPWTAAIVGGFTTGAFISGFLQGFVLFLALPLDLGLPFGGLVAVGGAIAVVLWMWLLHAVMLLGYLATRCAVHLHASASAGPGVAALRGATAT</sequence>
<evidence type="ECO:0000313" key="7">
    <source>
        <dbReference type="EMBL" id="CAA9411655.1"/>
    </source>
</evidence>
<feature type="transmembrane region" description="Helical" evidence="6">
    <location>
        <begin position="90"/>
        <end position="110"/>
    </location>
</feature>
<evidence type="ECO:0000256" key="4">
    <source>
        <dbReference type="ARBA" id="ARBA00022989"/>
    </source>
</evidence>
<dbReference type="EMBL" id="CADCUY010000299">
    <property type="protein sequence ID" value="CAA9411655.1"/>
    <property type="molecule type" value="Genomic_DNA"/>
</dbReference>
<accession>A0A6J4PBW5</accession>
<feature type="transmembrane region" description="Helical" evidence="6">
    <location>
        <begin position="28"/>
        <end position="48"/>
    </location>
</feature>
<proteinExistence type="predicted"/>
<reference evidence="7" key="1">
    <citation type="submission" date="2020-02" db="EMBL/GenBank/DDBJ databases">
        <authorList>
            <person name="Meier V. D."/>
        </authorList>
    </citation>
    <scope>NUCLEOTIDE SEQUENCE</scope>
    <source>
        <strain evidence="7">AVDCRST_MAG35</strain>
    </source>
</reference>
<gene>
    <name evidence="7" type="ORF">AVDCRST_MAG35-1465</name>
</gene>
<dbReference type="GO" id="GO:0016740">
    <property type="term" value="F:transferase activity"/>
    <property type="evidence" value="ECO:0007669"/>
    <property type="project" value="UniProtKB-KW"/>
</dbReference>
<feature type="non-terminal residue" evidence="7">
    <location>
        <position position="1"/>
    </location>
</feature>
<comment type="subcellular location">
    <subcellularLocation>
        <location evidence="1">Cell membrane</location>
        <topology evidence="1">Multi-pass membrane protein</topology>
    </subcellularLocation>
</comment>
<protein>
    <submittedName>
        <fullName evidence="7">Glycosyltransferase</fullName>
    </submittedName>
</protein>
<keyword evidence="4 6" id="KW-1133">Transmembrane helix</keyword>
<dbReference type="GO" id="GO:0005886">
    <property type="term" value="C:plasma membrane"/>
    <property type="evidence" value="ECO:0007669"/>
    <property type="project" value="UniProtKB-SubCell"/>
</dbReference>
<dbReference type="InterPro" id="IPR017039">
    <property type="entry name" value="Virul_fac_BrkB"/>
</dbReference>
<keyword evidence="2" id="KW-1003">Cell membrane</keyword>
<evidence type="ECO:0000256" key="5">
    <source>
        <dbReference type="ARBA" id="ARBA00023136"/>
    </source>
</evidence>
<keyword evidence="7" id="KW-0808">Transferase</keyword>
<evidence type="ECO:0000256" key="6">
    <source>
        <dbReference type="SAM" id="Phobius"/>
    </source>
</evidence>
<keyword evidence="3 6" id="KW-0812">Transmembrane</keyword>